<dbReference type="GO" id="GO:0000981">
    <property type="term" value="F:DNA-binding transcription factor activity, RNA polymerase II-specific"/>
    <property type="evidence" value="ECO:0007669"/>
    <property type="project" value="InterPro"/>
</dbReference>
<feature type="compositionally biased region" description="Polar residues" evidence="7">
    <location>
        <begin position="928"/>
        <end position="940"/>
    </location>
</feature>
<dbReference type="InterPro" id="IPR057939">
    <property type="entry name" value="TRF2_HOY1_PH"/>
</dbReference>
<feature type="compositionally biased region" description="Polar residues" evidence="7">
    <location>
        <begin position="55"/>
        <end position="73"/>
    </location>
</feature>
<name>A0A077R8B5_9BASI</name>
<feature type="domain" description="Homeobox" evidence="8">
    <location>
        <begin position="257"/>
        <end position="317"/>
    </location>
</feature>
<feature type="compositionally biased region" description="Basic and acidic residues" evidence="7">
    <location>
        <begin position="954"/>
        <end position="967"/>
    </location>
</feature>
<dbReference type="SMART" id="SM00389">
    <property type="entry name" value="HOX"/>
    <property type="match status" value="1"/>
</dbReference>
<dbReference type="PANTHER" id="PTHR24339:SF28">
    <property type="entry name" value="E5-RELATED"/>
    <property type="match status" value="1"/>
</dbReference>
<protein>
    <submittedName>
        <fullName evidence="9">Homeobox domain-containing protein</fullName>
    </submittedName>
</protein>
<dbReference type="InterPro" id="IPR009057">
    <property type="entry name" value="Homeodomain-like_sf"/>
</dbReference>
<proteinExistence type="predicted"/>
<dbReference type="CDD" id="cd00086">
    <property type="entry name" value="homeodomain"/>
    <property type="match status" value="1"/>
</dbReference>
<feature type="region of interest" description="Disordered" evidence="7">
    <location>
        <begin position="710"/>
        <end position="760"/>
    </location>
</feature>
<keyword evidence="3 5" id="KW-0371">Homeobox</keyword>
<dbReference type="Pfam" id="PF00046">
    <property type="entry name" value="Homeodomain"/>
    <property type="match status" value="1"/>
</dbReference>
<evidence type="ECO:0000313" key="9">
    <source>
        <dbReference type="EMBL" id="CDI55461.1"/>
    </source>
</evidence>
<sequence length="1019" mass="110828">MSQQRPQRAAAAVATKANALVLSSHHTRRRSGSQTTIRTINSPNFVKEERYQGGRATTPSSSSLDVMMQQQQQRRADGGPIGSSYNPDGMFSGEMYWPSSDDHAASSIGTAVDQANTYYQQQQFWEEPSAQNSSSDPTHRHNFSYQDQYHSSSHSSFDPNYYPSSAQPSSLLGLKQDSSLNIGLHGNLDLEPRTHSHSHYRDANSSATFEHADSMALLDSLPFKESKSSDPHDDSYEDSTDSDLPPEKKKLSAAFRPRGRKKRNKCSPDQLRSLEAFFEKNRNPTGRIRLELSRKLRMPERSVQVWFQNRRAKVKTIERRGDGTSDDPGLKKDCSIRLDSKDAYPRSPIEGRRDGSGGGAGQDMAPSVTAIPTSALCIGTWRRVSPLICFFSRRLQSLTWYLTSESIGFKLEIPWTSIRSAYFDGPSNPSIAERAEGVRVPLGHFVIDLERPPTFFMEVFRSAPVKNSTTGAIEEQKVSWRQCEDFTEDHQAMTVSRHILNGPYEELRSAVQALARCNDVLQRLIKFHDTDRRAAGAVPTGSGSTADNFGLIGTAPHHQFITAAAPFTPIDAPAASPFAPSLDLYGNPTMPMPLPLQPAAMSSASSLPKSSAWQNFRTPIRGPEPGWEFDSPASVSTNLSEPSLDSNQRLGYSPYGVPTNIEASPRGGLGGSMDLNSLRIDMAGGGMGSFSSGAGISGVMGGDNGLDGVQGGWDGRLGGCEMQPQSSRKGGQGEDECSLANSGILEGNQGGGHSMQIASSPDGHIAMHQVHERRSYPNDNRSQHQPSTCISELPQTQDRQRSIYNGMNDDPASSSNSLFLSRDNSHNDTSISMHHQDNPQGVDPTCSNSRRGSFDHPASASSTMHSVSVRSFDEDAFSGKTPTYRTSFNTGPSNLQMSLTCVQANESESVAEAQRGEHQEGKEEGTAQGRSRSNTYRQSTHGGGHVSLSNPSMKHGEHQSSDSRCESTDIQILGGEAAALNEKVAGRGSPGLLSLGTQDLSNERHTSTTDTQSNKGQID</sequence>
<comment type="subcellular location">
    <subcellularLocation>
        <location evidence="1 5 6">Nucleus</location>
    </subcellularLocation>
</comment>
<feature type="DNA-binding region" description="Homeobox" evidence="5">
    <location>
        <begin position="259"/>
        <end position="318"/>
    </location>
</feature>
<dbReference type="InterPro" id="IPR017970">
    <property type="entry name" value="Homeobox_CS"/>
</dbReference>
<dbReference type="GO" id="GO:0005634">
    <property type="term" value="C:nucleus"/>
    <property type="evidence" value="ECO:0007669"/>
    <property type="project" value="UniProtKB-SubCell"/>
</dbReference>
<feature type="region of interest" description="Disordered" evidence="7">
    <location>
        <begin position="775"/>
        <end position="867"/>
    </location>
</feature>
<dbReference type="SUPFAM" id="SSF46689">
    <property type="entry name" value="Homeodomain-like"/>
    <property type="match status" value="1"/>
</dbReference>
<evidence type="ECO:0000256" key="2">
    <source>
        <dbReference type="ARBA" id="ARBA00023125"/>
    </source>
</evidence>
<dbReference type="PROSITE" id="PS50071">
    <property type="entry name" value="HOMEOBOX_2"/>
    <property type="match status" value="1"/>
</dbReference>
<feature type="compositionally biased region" description="Polar residues" evidence="7">
    <location>
        <begin position="1008"/>
        <end position="1019"/>
    </location>
</feature>
<feature type="compositionally biased region" description="Low complexity" evidence="7">
    <location>
        <begin position="143"/>
        <end position="158"/>
    </location>
</feature>
<feature type="compositionally biased region" description="Polar residues" evidence="7">
    <location>
        <begin position="126"/>
        <end position="136"/>
    </location>
</feature>
<evidence type="ECO:0000256" key="7">
    <source>
        <dbReference type="SAM" id="MobiDB-lite"/>
    </source>
</evidence>
<evidence type="ECO:0000256" key="4">
    <source>
        <dbReference type="ARBA" id="ARBA00023242"/>
    </source>
</evidence>
<dbReference type="EMBL" id="HG529649">
    <property type="protein sequence ID" value="CDI55461.1"/>
    <property type="molecule type" value="Genomic_DNA"/>
</dbReference>
<feature type="compositionally biased region" description="Polar residues" evidence="7">
    <location>
        <begin position="162"/>
        <end position="172"/>
    </location>
</feature>
<feature type="region of interest" description="Disordered" evidence="7">
    <location>
        <begin position="223"/>
        <end position="268"/>
    </location>
</feature>
<organism evidence="9">
    <name type="scientific">Melanopsichium pennsylvanicum 4</name>
    <dbReference type="NCBI Taxonomy" id="1398559"/>
    <lineage>
        <taxon>Eukaryota</taxon>
        <taxon>Fungi</taxon>
        <taxon>Dikarya</taxon>
        <taxon>Basidiomycota</taxon>
        <taxon>Ustilaginomycotina</taxon>
        <taxon>Ustilaginomycetes</taxon>
        <taxon>Ustilaginales</taxon>
        <taxon>Ustilaginaceae</taxon>
        <taxon>Melanopsichium</taxon>
    </lineage>
</organism>
<evidence type="ECO:0000256" key="1">
    <source>
        <dbReference type="ARBA" id="ARBA00004123"/>
    </source>
</evidence>
<evidence type="ECO:0000256" key="3">
    <source>
        <dbReference type="ARBA" id="ARBA00023155"/>
    </source>
</evidence>
<dbReference type="PANTHER" id="PTHR24339">
    <property type="entry name" value="HOMEOBOX PROTEIN EMX-RELATED"/>
    <property type="match status" value="1"/>
</dbReference>
<reference evidence="9" key="1">
    <citation type="journal article" date="2014" name="Genome Biol. Evol.">
        <title>Gene Loss Rather Than Gene Gain Is Associated with a Host Jump from Monocots to Dicots in the Smut Fungus Melanopsichium pennsylvanicum.</title>
        <authorList>
            <person name="Sharma R."/>
            <person name="Mishra B."/>
            <person name="Runge F."/>
            <person name="Thines M."/>
        </authorList>
    </citation>
    <scope>NUCLEOTIDE SEQUENCE</scope>
    <source>
        <strain evidence="9">4</strain>
    </source>
</reference>
<dbReference type="AlphaFoldDB" id="A0A077R8B5"/>
<feature type="compositionally biased region" description="Basic and acidic residues" evidence="7">
    <location>
        <begin position="341"/>
        <end position="355"/>
    </location>
</feature>
<feature type="compositionally biased region" description="Basic and acidic residues" evidence="7">
    <location>
        <begin position="223"/>
        <end position="234"/>
    </location>
</feature>
<dbReference type="Gene3D" id="1.10.10.60">
    <property type="entry name" value="Homeodomain-like"/>
    <property type="match status" value="1"/>
</dbReference>
<evidence type="ECO:0000259" key="8">
    <source>
        <dbReference type="PROSITE" id="PS50071"/>
    </source>
</evidence>
<dbReference type="InterPro" id="IPR001356">
    <property type="entry name" value="HD"/>
</dbReference>
<feature type="compositionally biased region" description="Polar residues" evidence="7">
    <location>
        <begin position="777"/>
        <end position="819"/>
    </location>
</feature>
<feature type="compositionally biased region" description="Basic and acidic residues" evidence="7">
    <location>
        <begin position="914"/>
        <end position="925"/>
    </location>
</feature>
<keyword evidence="4 5" id="KW-0539">Nucleus</keyword>
<dbReference type="PROSITE" id="PS00027">
    <property type="entry name" value="HOMEOBOX_1"/>
    <property type="match status" value="1"/>
</dbReference>
<feature type="region of interest" description="Disordered" evidence="7">
    <location>
        <begin position="20"/>
        <end position="84"/>
    </location>
</feature>
<keyword evidence="2 5" id="KW-0238">DNA-binding</keyword>
<feature type="region of interest" description="Disordered" evidence="7">
    <location>
        <begin position="126"/>
        <end position="172"/>
    </location>
</feature>
<dbReference type="GO" id="GO:0000978">
    <property type="term" value="F:RNA polymerase II cis-regulatory region sequence-specific DNA binding"/>
    <property type="evidence" value="ECO:0007669"/>
    <property type="project" value="TreeGrafter"/>
</dbReference>
<evidence type="ECO:0000256" key="6">
    <source>
        <dbReference type="RuleBase" id="RU000682"/>
    </source>
</evidence>
<accession>A0A077R8B5</accession>
<feature type="region of interest" description="Disordered" evidence="7">
    <location>
        <begin position="341"/>
        <end position="365"/>
    </location>
</feature>
<dbReference type="Pfam" id="PF24818">
    <property type="entry name" value="PH_TRF2_HOY1"/>
    <property type="match status" value="1"/>
</dbReference>
<feature type="compositionally biased region" description="Polar residues" evidence="7">
    <location>
        <begin position="32"/>
        <end position="44"/>
    </location>
</feature>
<evidence type="ECO:0000256" key="5">
    <source>
        <dbReference type="PROSITE-ProRule" id="PRU00108"/>
    </source>
</evidence>
<feature type="region of interest" description="Disordered" evidence="7">
    <location>
        <begin position="906"/>
        <end position="1019"/>
    </location>
</feature>
<dbReference type="InterPro" id="IPR050877">
    <property type="entry name" value="EMX-VAX-Noto_Homeobox_TFs"/>
</dbReference>